<evidence type="ECO:0000259" key="1">
    <source>
        <dbReference type="Pfam" id="PF18743"/>
    </source>
</evidence>
<dbReference type="AlphaFoldDB" id="A0A9X2KJD0"/>
<comment type="caution">
    <text evidence="2">The sequence shown here is derived from an EMBL/GenBank/DDBJ whole genome shotgun (WGS) entry which is preliminary data.</text>
</comment>
<dbReference type="RefSeq" id="WP_253965339.1">
    <property type="nucleotide sequence ID" value="NZ_JALHBS010000100.1"/>
</dbReference>
<reference evidence="2" key="1">
    <citation type="submission" date="2022-03" db="EMBL/GenBank/DDBJ databases">
        <title>Aurantimonas Liuensis sp. Nov., isolated from the hadal seawater of the Mariana Trench.</title>
        <authorList>
            <person name="Liu R."/>
        </authorList>
    </citation>
    <scope>NUCLEOTIDE SEQUENCE</scope>
    <source>
        <strain evidence="2">LRZ36</strain>
    </source>
</reference>
<dbReference type="Proteomes" id="UP001155220">
    <property type="component" value="Unassembled WGS sequence"/>
</dbReference>
<organism evidence="2 3">
    <name type="scientific">Aurantimonas marianensis</name>
    <dbReference type="NCBI Taxonomy" id="2920428"/>
    <lineage>
        <taxon>Bacteria</taxon>
        <taxon>Pseudomonadati</taxon>
        <taxon>Pseudomonadota</taxon>
        <taxon>Alphaproteobacteria</taxon>
        <taxon>Hyphomicrobiales</taxon>
        <taxon>Aurantimonadaceae</taxon>
        <taxon>Aurantimonas</taxon>
    </lineage>
</organism>
<keyword evidence="3" id="KW-1185">Reference proteome</keyword>
<proteinExistence type="predicted"/>
<evidence type="ECO:0000313" key="3">
    <source>
        <dbReference type="Proteomes" id="UP001155220"/>
    </source>
</evidence>
<feature type="domain" description="REase AHJR-like" evidence="1">
    <location>
        <begin position="2"/>
        <end position="98"/>
    </location>
</feature>
<dbReference type="InterPro" id="IPR040902">
    <property type="entry name" value="AHJR-like"/>
</dbReference>
<name>A0A9X2KJD0_9HYPH</name>
<protein>
    <recommendedName>
        <fullName evidence="1">REase AHJR-like domain-containing protein</fullName>
    </recommendedName>
</protein>
<sequence>MSSIATEREILDSLSENLRAQGYDVYRQPSASTLPGFMKGYIPDAVAYRDDRNLAIEIVDNQQNRTQKLKTISELFQSDPKWDLRIVYTNSVSVPDPVITESTMTLRSTIEQIDELLADGQVAMANVVGFACLEAIARKLSTTNISRPQRPISVIEALTSQGYLQQDEADDLRRLAAARNTYVHGGLGLVIDPTDVSKLAEILKRLIEEAATEPA</sequence>
<evidence type="ECO:0000313" key="2">
    <source>
        <dbReference type="EMBL" id="MCP3056532.1"/>
    </source>
</evidence>
<dbReference type="Pfam" id="PF18743">
    <property type="entry name" value="AHJR-like"/>
    <property type="match status" value="1"/>
</dbReference>
<gene>
    <name evidence="2" type="ORF">MJ956_15460</name>
</gene>
<accession>A0A9X2KJD0</accession>
<dbReference type="EMBL" id="JALHBS010000100">
    <property type="protein sequence ID" value="MCP3056532.1"/>
    <property type="molecule type" value="Genomic_DNA"/>
</dbReference>